<evidence type="ECO:0000313" key="3">
    <source>
        <dbReference type="EMBL" id="GAT42312.1"/>
    </source>
</evidence>
<organism evidence="3 4">
    <name type="scientific">Mycena chlorophos</name>
    <name type="common">Agaric fungus</name>
    <name type="synonym">Agaricus chlorophos</name>
    <dbReference type="NCBI Taxonomy" id="658473"/>
    <lineage>
        <taxon>Eukaryota</taxon>
        <taxon>Fungi</taxon>
        <taxon>Dikarya</taxon>
        <taxon>Basidiomycota</taxon>
        <taxon>Agaricomycotina</taxon>
        <taxon>Agaricomycetes</taxon>
        <taxon>Agaricomycetidae</taxon>
        <taxon>Agaricales</taxon>
        <taxon>Marasmiineae</taxon>
        <taxon>Mycenaceae</taxon>
        <taxon>Mycena</taxon>
    </lineage>
</organism>
<feature type="compositionally biased region" description="Low complexity" evidence="1">
    <location>
        <begin position="11"/>
        <end position="27"/>
    </location>
</feature>
<gene>
    <name evidence="3" type="ORF">MCHLO_00031</name>
</gene>
<feature type="region of interest" description="Disordered" evidence="1">
    <location>
        <begin position="135"/>
        <end position="158"/>
    </location>
</feature>
<dbReference type="InterPro" id="IPR030392">
    <property type="entry name" value="S74_ICA"/>
</dbReference>
<evidence type="ECO:0000313" key="4">
    <source>
        <dbReference type="Proteomes" id="UP000815677"/>
    </source>
</evidence>
<proteinExistence type="predicted"/>
<feature type="domain" description="Peptidase S74" evidence="2">
    <location>
        <begin position="177"/>
        <end position="220"/>
    </location>
</feature>
<evidence type="ECO:0000259" key="2">
    <source>
        <dbReference type="Pfam" id="PF13884"/>
    </source>
</evidence>
<name>A0ABQ0KUL3_MYCCL</name>
<evidence type="ECO:0000256" key="1">
    <source>
        <dbReference type="SAM" id="MobiDB-lite"/>
    </source>
</evidence>
<dbReference type="EMBL" id="DF837701">
    <property type="protein sequence ID" value="GAT42312.1"/>
    <property type="molecule type" value="Genomic_DNA"/>
</dbReference>
<feature type="region of interest" description="Disordered" evidence="1">
    <location>
        <begin position="1"/>
        <end position="27"/>
    </location>
</feature>
<dbReference type="Proteomes" id="UP000815677">
    <property type="component" value="Unassembled WGS sequence"/>
</dbReference>
<sequence length="241" mass="24902">MGFISDIFGGSKSSNSSSQSSSSQNVNNDLLKSDFSGQIANGTNANNIANSLLTGTGDTAAANAGYQNYLQQAGYAPALKQLSQNLTGQGAASGLLNSGSTTKALANYGAQLNNQFYQNYLQNLNNQTQAGTQAGGLLAGTGQTSQSSGTSSGGSTNNNGLLGGVGSVVGGIASIFSDRRLKTDIEKIGEASDGLGWYRFRYIWDRAKEVRGVMADEVARLRPWALGPVVGGFSTVNYGDL</sequence>
<protein>
    <recommendedName>
        <fullName evidence="2">Peptidase S74 domain-containing protein</fullName>
    </recommendedName>
</protein>
<accession>A0ABQ0KUL3</accession>
<dbReference type="Pfam" id="PF13884">
    <property type="entry name" value="Peptidase_S74"/>
    <property type="match status" value="1"/>
</dbReference>
<reference evidence="3" key="1">
    <citation type="submission" date="2014-09" db="EMBL/GenBank/DDBJ databases">
        <title>Genome sequence of the luminous mushroom Mycena chlorophos for searching fungal bioluminescence genes.</title>
        <authorList>
            <person name="Tanaka Y."/>
            <person name="Kasuga D."/>
            <person name="Oba Y."/>
            <person name="Hase S."/>
            <person name="Sato K."/>
            <person name="Oba Y."/>
            <person name="Sakakibara Y."/>
        </authorList>
    </citation>
    <scope>NUCLEOTIDE SEQUENCE</scope>
</reference>
<keyword evidence="4" id="KW-1185">Reference proteome</keyword>
<feature type="compositionally biased region" description="Low complexity" evidence="1">
    <location>
        <begin position="140"/>
        <end position="158"/>
    </location>
</feature>